<reference evidence="2 3" key="1">
    <citation type="submission" date="2020-08" db="EMBL/GenBank/DDBJ databases">
        <title>Genomic Encyclopedia of Type Strains, Phase III (KMG-III): the genomes of soil and plant-associated and newly described type strains.</title>
        <authorList>
            <person name="Whitman W."/>
        </authorList>
    </citation>
    <scope>NUCLEOTIDE SEQUENCE [LARGE SCALE GENOMIC DNA]</scope>
    <source>
        <strain evidence="2 3">CECT 8305</strain>
    </source>
</reference>
<dbReference type="Proteomes" id="UP000588098">
    <property type="component" value="Unassembled WGS sequence"/>
</dbReference>
<protein>
    <submittedName>
        <fullName evidence="2">Uncharacterized protein</fullName>
    </submittedName>
</protein>
<feature type="chain" id="PRO_5030618840" evidence="1">
    <location>
        <begin position="27"/>
        <end position="66"/>
    </location>
</feature>
<name>A0A7W9QHE6_9ACTN</name>
<keyword evidence="1" id="KW-0732">Signal</keyword>
<dbReference type="EMBL" id="JACHJL010000022">
    <property type="protein sequence ID" value="MBB5939267.1"/>
    <property type="molecule type" value="Genomic_DNA"/>
</dbReference>
<evidence type="ECO:0000313" key="2">
    <source>
        <dbReference type="EMBL" id="MBB5939267.1"/>
    </source>
</evidence>
<comment type="caution">
    <text evidence="2">The sequence shown here is derived from an EMBL/GenBank/DDBJ whole genome shotgun (WGS) entry which is preliminary data.</text>
</comment>
<proteinExistence type="predicted"/>
<evidence type="ECO:0000313" key="3">
    <source>
        <dbReference type="Proteomes" id="UP000588098"/>
    </source>
</evidence>
<accession>A0A7W9QHE6</accession>
<dbReference type="RefSeq" id="WP_184578053.1">
    <property type="nucleotide sequence ID" value="NZ_JACHJL010000022.1"/>
</dbReference>
<feature type="signal peptide" evidence="1">
    <location>
        <begin position="1"/>
        <end position="26"/>
    </location>
</feature>
<dbReference type="AlphaFoldDB" id="A0A7W9QHE6"/>
<keyword evidence="3" id="KW-1185">Reference proteome</keyword>
<gene>
    <name evidence="2" type="ORF">FHS42_006360</name>
</gene>
<organism evidence="2 3">
    <name type="scientific">Streptomyces zagrosensis</name>
    <dbReference type="NCBI Taxonomy" id="1042984"/>
    <lineage>
        <taxon>Bacteria</taxon>
        <taxon>Bacillati</taxon>
        <taxon>Actinomycetota</taxon>
        <taxon>Actinomycetes</taxon>
        <taxon>Kitasatosporales</taxon>
        <taxon>Streptomycetaceae</taxon>
        <taxon>Streptomyces</taxon>
    </lineage>
</organism>
<sequence>MQFDKAAMAALLAMILIPATLTTATAADAQPATTAAMPRVTIGIQTADAQKVRDFWTPARIKRVHA</sequence>
<evidence type="ECO:0000256" key="1">
    <source>
        <dbReference type="SAM" id="SignalP"/>
    </source>
</evidence>